<feature type="signal peptide" evidence="1">
    <location>
        <begin position="1"/>
        <end position="22"/>
    </location>
</feature>
<dbReference type="Proteomes" id="UP001366060">
    <property type="component" value="Unassembled WGS sequence"/>
</dbReference>
<dbReference type="PROSITE" id="PS51257">
    <property type="entry name" value="PROKAR_LIPOPROTEIN"/>
    <property type="match status" value="1"/>
</dbReference>
<proteinExistence type="predicted"/>
<keyword evidence="3" id="KW-1185">Reference proteome</keyword>
<gene>
    <name evidence="2" type="ORF">V6255_07030</name>
</gene>
<evidence type="ECO:0000313" key="2">
    <source>
        <dbReference type="EMBL" id="MEL0658895.1"/>
    </source>
</evidence>
<accession>A0ABU9HAJ1</accession>
<dbReference type="EMBL" id="JBAKBA010000012">
    <property type="protein sequence ID" value="MEL0658895.1"/>
    <property type="molecule type" value="Genomic_DNA"/>
</dbReference>
<dbReference type="InterPro" id="IPR008517">
    <property type="entry name" value="GNA1162-like"/>
</dbReference>
<sequence length="224" mass="24750">MKRFLKNVIITIVPVIFLSACVAPTLVTKESEFPGMYIEKPKSLLIMPPINLSTAADAKDYYSTTVEMPVAFQGYYTLPYEITSEVLKQQGVYDSELVYDMPLNKFYEYFGADAVLFTKIKKWDTSYVVVSSSLTVSIDAEIKSTKTSQVLWKYNGTVIVDLSGGNGGGLVGLLASAIVTAINTASADYTTYARQANGRFVGTIPVGPYHPMYLKDQQDKIIQQ</sequence>
<organism evidence="2 3">
    <name type="scientific">Psychromonas arctica</name>
    <dbReference type="NCBI Taxonomy" id="168275"/>
    <lineage>
        <taxon>Bacteria</taxon>
        <taxon>Pseudomonadati</taxon>
        <taxon>Pseudomonadota</taxon>
        <taxon>Gammaproteobacteria</taxon>
        <taxon>Alteromonadales</taxon>
        <taxon>Psychromonadaceae</taxon>
        <taxon>Psychromonas</taxon>
    </lineage>
</organism>
<name>A0ABU9HAJ1_9GAMM</name>
<evidence type="ECO:0000256" key="1">
    <source>
        <dbReference type="SAM" id="SignalP"/>
    </source>
</evidence>
<reference evidence="2 3" key="1">
    <citation type="submission" date="2024-02" db="EMBL/GenBank/DDBJ databases">
        <title>Bacteria isolated from the canopy kelp, Nereocystis luetkeana.</title>
        <authorList>
            <person name="Pfister C.A."/>
            <person name="Younker I.T."/>
            <person name="Light S.H."/>
        </authorList>
    </citation>
    <scope>NUCLEOTIDE SEQUENCE [LARGE SCALE GENOMIC DNA]</scope>
    <source>
        <strain evidence="2 3">TI.2.07</strain>
    </source>
</reference>
<feature type="chain" id="PRO_5045137946" evidence="1">
    <location>
        <begin position="23"/>
        <end position="224"/>
    </location>
</feature>
<evidence type="ECO:0000313" key="3">
    <source>
        <dbReference type="Proteomes" id="UP001366060"/>
    </source>
</evidence>
<keyword evidence="1" id="KW-0732">Signal</keyword>
<dbReference type="Pfam" id="PF05643">
    <property type="entry name" value="GNA1162-like"/>
    <property type="match status" value="1"/>
</dbReference>
<protein>
    <submittedName>
        <fullName evidence="2">GNA1162 family protein</fullName>
    </submittedName>
</protein>
<dbReference type="RefSeq" id="WP_341627515.1">
    <property type="nucleotide sequence ID" value="NZ_JBAKBA010000012.1"/>
</dbReference>
<comment type="caution">
    <text evidence="2">The sequence shown here is derived from an EMBL/GenBank/DDBJ whole genome shotgun (WGS) entry which is preliminary data.</text>
</comment>
<dbReference type="Gene3D" id="3.40.50.10610">
    <property type="entry name" value="ABC-type transport auxiliary lipoprotein component"/>
    <property type="match status" value="1"/>
</dbReference>